<dbReference type="OrthoDB" id="2437002at2759"/>
<dbReference type="AlphaFoldDB" id="A0A9P6M0E1"/>
<feature type="compositionally biased region" description="Low complexity" evidence="1">
    <location>
        <begin position="62"/>
        <end position="77"/>
    </location>
</feature>
<gene>
    <name evidence="2" type="ORF">BGZ70_009407</name>
</gene>
<feature type="compositionally biased region" description="Low complexity" evidence="1">
    <location>
        <begin position="238"/>
        <end position="258"/>
    </location>
</feature>
<feature type="region of interest" description="Disordered" evidence="1">
    <location>
        <begin position="369"/>
        <end position="443"/>
    </location>
</feature>
<reference evidence="2" key="1">
    <citation type="journal article" date="2020" name="Fungal Divers.">
        <title>Resolving the Mortierellaceae phylogeny through synthesis of multi-gene phylogenetics and phylogenomics.</title>
        <authorList>
            <person name="Vandepol N."/>
            <person name="Liber J."/>
            <person name="Desiro A."/>
            <person name="Na H."/>
            <person name="Kennedy M."/>
            <person name="Barry K."/>
            <person name="Grigoriev I.V."/>
            <person name="Miller A.N."/>
            <person name="O'Donnell K."/>
            <person name="Stajich J.E."/>
            <person name="Bonito G."/>
        </authorList>
    </citation>
    <scope>NUCLEOTIDE SEQUENCE</scope>
    <source>
        <strain evidence="2">CK1249</strain>
    </source>
</reference>
<evidence type="ECO:0000313" key="3">
    <source>
        <dbReference type="Proteomes" id="UP000738359"/>
    </source>
</evidence>
<dbReference type="Proteomes" id="UP000738359">
    <property type="component" value="Unassembled WGS sequence"/>
</dbReference>
<feature type="compositionally biased region" description="Basic residues" evidence="1">
    <location>
        <begin position="289"/>
        <end position="314"/>
    </location>
</feature>
<accession>A0A9P6M0E1</accession>
<organism evidence="2 3">
    <name type="scientific">Mortierella alpina</name>
    <name type="common">Oleaginous fungus</name>
    <name type="synonym">Mortierella renispora</name>
    <dbReference type="NCBI Taxonomy" id="64518"/>
    <lineage>
        <taxon>Eukaryota</taxon>
        <taxon>Fungi</taxon>
        <taxon>Fungi incertae sedis</taxon>
        <taxon>Mucoromycota</taxon>
        <taxon>Mortierellomycotina</taxon>
        <taxon>Mortierellomycetes</taxon>
        <taxon>Mortierellales</taxon>
        <taxon>Mortierellaceae</taxon>
        <taxon>Mortierella</taxon>
    </lineage>
</organism>
<feature type="compositionally biased region" description="Acidic residues" evidence="1">
    <location>
        <begin position="369"/>
        <end position="383"/>
    </location>
</feature>
<name>A0A9P6M0E1_MORAP</name>
<feature type="compositionally biased region" description="Low complexity" evidence="1">
    <location>
        <begin position="328"/>
        <end position="345"/>
    </location>
</feature>
<sequence>SSKPDMVLEQYSNVKWFTPAKAKAPQDSSRASSPHCPQRWRRQDLAQAPADLTVTPKPVTQDAPAPVSAPSSTAVDPWSVYGPTFERMACRGGRSGSSRLGKEVLRNVLPSPPAPQDPDASSKGRRRIPGQQQQRFVYPSDSILSSSSAQRSIAGLLSPDFDATSDPEDASGSDLSYDDEYLTLEDAFTSKSLLAHKQDIYFADMPLELLNHIFLDFMCISSDSLHRLAQERSEARTKASQQASATAASAVSSGTLSTRSGNEATRVSSRQLANSTHDCRQLVRDNHVVRSHHQHRHHQRLRHVHHHRHRHHYHEHSSEQGLFQELQSASPASSSRSSSSSSFSSHLGANALFSGTASNLFLVTDQDLSYDGEEEEEDNENDSGSDTSDTRSLDDSNVAASSSVGTIPDFTEVGSDSYESTSSEDGVTDHLEESGDSGSHDIDYAYRDDTATLSATSSSHLTSITSSSSTIGINRVDNDLEEDKMIYQLHRDHRPRSSLKGLSSHQLDAVMSLPSPPLSSSSSSSSSTSSSFSTRIVRTRLEAMLDSYQDLYGLDLAKCVQTVELDLRLLVWSAEGESVKRILRRLSPFTHLRLVWAGKESPEEMMTGFKVAMESLHSQIRHLHFFSGFVISPAWTREMAKMTKLQTVTIESLGSLDAIEYDWTRLKCLKLHSVIPRSVFRCSVKALGATGLLSSATATTPLHGSATAMYHHFNHPERLGNVGSGWWQWTGLRRLDLQLKNMVLPKEWLQDLTAAIAQNSAMLTKQEHYLHQQRLVTGKQALLPSSRSSFPAVDYEQEGISSYGPPLEILNIDCEVSHQHKDILMDLVRVWGHRMEEFHFSHSGELTDEFLWLCLVRMTRLKKLSLRDSKGITGEGVSRRQKVDASESENLLKALGVVGALAVPEPTSMGHANSSGVLDPEQSDKAPLRKAAKVPIRWRRDFKELNLDQSRVRQEFLQTLRQRCPGVVYKVREVRQKTL</sequence>
<dbReference type="EMBL" id="JAAAHY010000763">
    <property type="protein sequence ID" value="KAF9957772.1"/>
    <property type="molecule type" value="Genomic_DNA"/>
</dbReference>
<evidence type="ECO:0000256" key="1">
    <source>
        <dbReference type="SAM" id="MobiDB-lite"/>
    </source>
</evidence>
<feature type="region of interest" description="Disordered" evidence="1">
    <location>
        <begin position="231"/>
        <end position="345"/>
    </location>
</feature>
<protein>
    <submittedName>
        <fullName evidence="2">Uncharacterized protein</fullName>
    </submittedName>
</protein>
<feature type="region of interest" description="Disordered" evidence="1">
    <location>
        <begin position="18"/>
        <end position="77"/>
    </location>
</feature>
<feature type="compositionally biased region" description="Low complexity" evidence="1">
    <location>
        <begin position="518"/>
        <end position="530"/>
    </location>
</feature>
<feature type="region of interest" description="Disordered" evidence="1">
    <location>
        <begin position="908"/>
        <end position="930"/>
    </location>
</feature>
<feature type="compositionally biased region" description="Low complexity" evidence="1">
    <location>
        <begin position="129"/>
        <end position="141"/>
    </location>
</feature>
<evidence type="ECO:0000313" key="2">
    <source>
        <dbReference type="EMBL" id="KAF9957772.1"/>
    </source>
</evidence>
<keyword evidence="3" id="KW-1185">Reference proteome</keyword>
<feature type="non-terminal residue" evidence="2">
    <location>
        <position position="1"/>
    </location>
</feature>
<feature type="region of interest" description="Disordered" evidence="1">
    <location>
        <begin position="510"/>
        <end position="530"/>
    </location>
</feature>
<feature type="region of interest" description="Disordered" evidence="1">
    <location>
        <begin position="89"/>
        <end position="141"/>
    </location>
</feature>
<proteinExistence type="predicted"/>
<feature type="compositionally biased region" description="Polar residues" evidence="1">
    <location>
        <begin position="259"/>
        <end position="276"/>
    </location>
</feature>
<feature type="compositionally biased region" description="Basic and acidic residues" evidence="1">
    <location>
        <begin position="277"/>
        <end position="288"/>
    </location>
</feature>
<comment type="caution">
    <text evidence="2">The sequence shown here is derived from an EMBL/GenBank/DDBJ whole genome shotgun (WGS) entry which is preliminary data.</text>
</comment>
<feature type="compositionally biased region" description="Basic and acidic residues" evidence="1">
    <location>
        <begin position="427"/>
        <end position="443"/>
    </location>
</feature>